<evidence type="ECO:0000256" key="3">
    <source>
        <dbReference type="ARBA" id="ARBA00022679"/>
    </source>
</evidence>
<name>A0A4D4KVA6_STRVO</name>
<keyword evidence="3" id="KW-0808">Transferase</keyword>
<dbReference type="GO" id="GO:0004673">
    <property type="term" value="F:protein histidine kinase activity"/>
    <property type="evidence" value="ECO:0007669"/>
    <property type="project" value="UniProtKB-EC"/>
</dbReference>
<dbReference type="EMBL" id="BJHW01000001">
    <property type="protein sequence ID" value="GDY50796.1"/>
    <property type="molecule type" value="Genomic_DNA"/>
</dbReference>
<evidence type="ECO:0000256" key="2">
    <source>
        <dbReference type="ARBA" id="ARBA00012438"/>
    </source>
</evidence>
<reference evidence="6 7" key="1">
    <citation type="journal article" date="2020" name="Int. J. Syst. Evol. Microbiol.">
        <title>Reclassification of Streptomyces castelarensis and Streptomyces sporoclivatus as later heterotypic synonyms of Streptomyces antimycoticus.</title>
        <authorList>
            <person name="Komaki H."/>
            <person name="Tamura T."/>
        </authorList>
    </citation>
    <scope>NUCLEOTIDE SEQUENCE [LARGE SCALE GENOMIC DNA]</scope>
    <source>
        <strain evidence="6 7">NBRC 13459</strain>
    </source>
</reference>
<dbReference type="CDD" id="cd16917">
    <property type="entry name" value="HATPase_UhpB-NarQ-NarX-like"/>
    <property type="match status" value="1"/>
</dbReference>
<keyword evidence="5" id="KW-0902">Two-component regulatory system</keyword>
<evidence type="ECO:0000313" key="7">
    <source>
        <dbReference type="Proteomes" id="UP000301309"/>
    </source>
</evidence>
<dbReference type="Gene3D" id="3.30.565.10">
    <property type="entry name" value="Histidine kinase-like ATPase, C-terminal domain"/>
    <property type="match status" value="1"/>
</dbReference>
<gene>
    <name evidence="6" type="ORF">SVIO_014190</name>
</gene>
<sequence>MIRESAHLALRDLREVIGVLRTGPAEDERPQPELADPARLVAEARAAGGRIELTGPPDGPAPPPVVGRTAYRIVQEALTNARKHAPGAAVTVRVAGGPADRLAVEVHNAPPPGAAVDSAGTESNGQGLVGLAERARLAGGELSAGPVQGGFRVRALARA</sequence>
<dbReference type="GO" id="GO:0000160">
    <property type="term" value="P:phosphorelay signal transduction system"/>
    <property type="evidence" value="ECO:0007669"/>
    <property type="project" value="UniProtKB-KW"/>
</dbReference>
<accession>A0A4D4KVA6</accession>
<dbReference type="InterPro" id="IPR036890">
    <property type="entry name" value="HATPase_C_sf"/>
</dbReference>
<evidence type="ECO:0000256" key="4">
    <source>
        <dbReference type="ARBA" id="ARBA00022777"/>
    </source>
</evidence>
<evidence type="ECO:0000256" key="5">
    <source>
        <dbReference type="ARBA" id="ARBA00023012"/>
    </source>
</evidence>
<evidence type="ECO:0000313" key="6">
    <source>
        <dbReference type="EMBL" id="GDY50796.1"/>
    </source>
</evidence>
<keyword evidence="4" id="KW-0418">Kinase</keyword>
<comment type="catalytic activity">
    <reaction evidence="1">
        <text>ATP + protein L-histidine = ADP + protein N-phospho-L-histidine.</text>
        <dbReference type="EC" id="2.7.13.3"/>
    </reaction>
</comment>
<dbReference type="Proteomes" id="UP000301309">
    <property type="component" value="Unassembled WGS sequence"/>
</dbReference>
<dbReference type="AlphaFoldDB" id="A0A4D4KVA6"/>
<dbReference type="PANTHER" id="PTHR24421:SF10">
    <property type="entry name" value="NITRATE_NITRITE SENSOR PROTEIN NARQ"/>
    <property type="match status" value="1"/>
</dbReference>
<keyword evidence="7" id="KW-1185">Reference proteome</keyword>
<proteinExistence type="predicted"/>
<dbReference type="InterPro" id="IPR050482">
    <property type="entry name" value="Sensor_HK_TwoCompSys"/>
</dbReference>
<comment type="caution">
    <text evidence="6">The sequence shown here is derived from an EMBL/GenBank/DDBJ whole genome shotgun (WGS) entry which is preliminary data.</text>
</comment>
<protein>
    <recommendedName>
        <fullName evidence="2">histidine kinase</fullName>
        <ecNumber evidence="2">2.7.13.3</ecNumber>
    </recommendedName>
</protein>
<organism evidence="6 7">
    <name type="scientific">Streptomyces violaceusniger</name>
    <dbReference type="NCBI Taxonomy" id="68280"/>
    <lineage>
        <taxon>Bacteria</taxon>
        <taxon>Bacillati</taxon>
        <taxon>Actinomycetota</taxon>
        <taxon>Actinomycetes</taxon>
        <taxon>Kitasatosporales</taxon>
        <taxon>Streptomycetaceae</taxon>
        <taxon>Streptomyces</taxon>
        <taxon>Streptomyces violaceusniger group</taxon>
    </lineage>
</organism>
<evidence type="ECO:0000256" key="1">
    <source>
        <dbReference type="ARBA" id="ARBA00000085"/>
    </source>
</evidence>
<dbReference type="PANTHER" id="PTHR24421">
    <property type="entry name" value="NITRATE/NITRITE SENSOR PROTEIN NARX-RELATED"/>
    <property type="match status" value="1"/>
</dbReference>
<dbReference type="EC" id="2.7.13.3" evidence="2"/>
<dbReference type="SUPFAM" id="SSF55874">
    <property type="entry name" value="ATPase domain of HSP90 chaperone/DNA topoisomerase II/histidine kinase"/>
    <property type="match status" value="1"/>
</dbReference>